<proteinExistence type="predicted"/>
<name>A0A3B0W7X0_9ZZZZ</name>
<dbReference type="EMBL" id="UOFA01000412">
    <property type="protein sequence ID" value="VAW48453.1"/>
    <property type="molecule type" value="Genomic_DNA"/>
</dbReference>
<dbReference type="AlphaFoldDB" id="A0A3B0W7X0"/>
<evidence type="ECO:0000313" key="1">
    <source>
        <dbReference type="EMBL" id="VAW48453.1"/>
    </source>
</evidence>
<protein>
    <submittedName>
        <fullName evidence="1">Uncharacterized protein</fullName>
    </submittedName>
</protein>
<sequence>MWVSIMDDTHKLVKKLTQTSYFSLRLLFSDKLLVTLTFAGESGKMAAEIFLKAA</sequence>
<accession>A0A3B0W7X0</accession>
<reference evidence="1" key="1">
    <citation type="submission" date="2018-06" db="EMBL/GenBank/DDBJ databases">
        <authorList>
            <person name="Zhirakovskaya E."/>
        </authorList>
    </citation>
    <scope>NUCLEOTIDE SEQUENCE</scope>
</reference>
<organism evidence="1">
    <name type="scientific">hydrothermal vent metagenome</name>
    <dbReference type="NCBI Taxonomy" id="652676"/>
    <lineage>
        <taxon>unclassified sequences</taxon>
        <taxon>metagenomes</taxon>
        <taxon>ecological metagenomes</taxon>
    </lineage>
</organism>
<gene>
    <name evidence="1" type="ORF">MNBD_GAMMA02-188</name>
</gene>